<keyword evidence="3 5" id="KW-0346">Stress response</keyword>
<feature type="domain" description="Heat-inducible transcription repressor HrcA C-terminal" evidence="6">
    <location>
        <begin position="114"/>
        <end position="326"/>
    </location>
</feature>
<dbReference type="InterPro" id="IPR036390">
    <property type="entry name" value="WH_DNA-bd_sf"/>
</dbReference>
<dbReference type="InterPro" id="IPR002571">
    <property type="entry name" value="HrcA"/>
</dbReference>
<dbReference type="Gene3D" id="1.10.10.10">
    <property type="entry name" value="Winged helix-like DNA-binding domain superfamily/Winged helix DNA-binding domain"/>
    <property type="match status" value="1"/>
</dbReference>
<accession>A0A538TA39</accession>
<comment type="function">
    <text evidence="5">Negative regulator of class I heat shock genes (grpE-dnaK-dnaJ and groELS operons). Prevents heat-shock induction of these operons.</text>
</comment>
<gene>
    <name evidence="5 7" type="primary">hrcA</name>
    <name evidence="7" type="ORF">E6K76_02105</name>
</gene>
<dbReference type="SUPFAM" id="SSF55781">
    <property type="entry name" value="GAF domain-like"/>
    <property type="match status" value="1"/>
</dbReference>
<proteinExistence type="inferred from homology"/>
<organism evidence="7 8">
    <name type="scientific">Eiseniibacteriota bacterium</name>
    <dbReference type="NCBI Taxonomy" id="2212470"/>
    <lineage>
        <taxon>Bacteria</taxon>
        <taxon>Candidatus Eiseniibacteriota</taxon>
    </lineage>
</organism>
<reference evidence="7 8" key="1">
    <citation type="journal article" date="2019" name="Nat. Microbiol.">
        <title>Mediterranean grassland soil C-N compound turnover is dependent on rainfall and depth, and is mediated by genomically divergent microorganisms.</title>
        <authorList>
            <person name="Diamond S."/>
            <person name="Andeer P.F."/>
            <person name="Li Z."/>
            <person name="Crits-Christoph A."/>
            <person name="Burstein D."/>
            <person name="Anantharaman K."/>
            <person name="Lane K.R."/>
            <person name="Thomas B.C."/>
            <person name="Pan C."/>
            <person name="Northen T.R."/>
            <person name="Banfield J.F."/>
        </authorList>
    </citation>
    <scope>NUCLEOTIDE SEQUENCE [LARGE SCALE GENOMIC DNA]</scope>
    <source>
        <strain evidence="7">WS_6</strain>
    </source>
</reference>
<dbReference type="InterPro" id="IPR036388">
    <property type="entry name" value="WH-like_DNA-bd_sf"/>
</dbReference>
<protein>
    <recommendedName>
        <fullName evidence="5">Heat-inducible transcription repressor HrcA</fullName>
    </recommendedName>
</protein>
<dbReference type="PANTHER" id="PTHR34824:SF1">
    <property type="entry name" value="HEAT-INDUCIBLE TRANSCRIPTION REPRESSOR HRCA"/>
    <property type="match status" value="1"/>
</dbReference>
<dbReference type="GO" id="GO:0003677">
    <property type="term" value="F:DNA binding"/>
    <property type="evidence" value="ECO:0007669"/>
    <property type="project" value="InterPro"/>
</dbReference>
<dbReference type="HAMAP" id="MF_00081">
    <property type="entry name" value="HrcA"/>
    <property type="match status" value="1"/>
</dbReference>
<dbReference type="InterPro" id="IPR021153">
    <property type="entry name" value="HrcA_C"/>
</dbReference>
<keyword evidence="1 5" id="KW-0678">Repressor</keyword>
<dbReference type="EMBL" id="VBOW01000014">
    <property type="protein sequence ID" value="TMQ60447.1"/>
    <property type="molecule type" value="Genomic_DNA"/>
</dbReference>
<dbReference type="PANTHER" id="PTHR34824">
    <property type="entry name" value="HEAT-INDUCIBLE TRANSCRIPTION REPRESSOR HRCA"/>
    <property type="match status" value="1"/>
</dbReference>
<evidence type="ECO:0000256" key="1">
    <source>
        <dbReference type="ARBA" id="ARBA00022491"/>
    </source>
</evidence>
<keyword evidence="4 5" id="KW-0804">Transcription</keyword>
<name>A0A538TA39_UNCEI</name>
<evidence type="ECO:0000313" key="8">
    <source>
        <dbReference type="Proteomes" id="UP000316852"/>
    </source>
</evidence>
<dbReference type="Gene3D" id="3.30.450.40">
    <property type="match status" value="1"/>
</dbReference>
<dbReference type="Pfam" id="PF01628">
    <property type="entry name" value="HrcA"/>
    <property type="match status" value="1"/>
</dbReference>
<keyword evidence="2 5" id="KW-0805">Transcription regulation</keyword>
<evidence type="ECO:0000313" key="7">
    <source>
        <dbReference type="EMBL" id="TMQ60447.1"/>
    </source>
</evidence>
<evidence type="ECO:0000256" key="4">
    <source>
        <dbReference type="ARBA" id="ARBA00023163"/>
    </source>
</evidence>
<dbReference type="GO" id="GO:0045892">
    <property type="term" value="P:negative regulation of DNA-templated transcription"/>
    <property type="evidence" value="ECO:0007669"/>
    <property type="project" value="UniProtKB-UniRule"/>
</dbReference>
<evidence type="ECO:0000256" key="3">
    <source>
        <dbReference type="ARBA" id="ARBA00023016"/>
    </source>
</evidence>
<dbReference type="Proteomes" id="UP000316852">
    <property type="component" value="Unassembled WGS sequence"/>
</dbReference>
<evidence type="ECO:0000259" key="6">
    <source>
        <dbReference type="Pfam" id="PF01628"/>
    </source>
</evidence>
<dbReference type="SUPFAM" id="SSF46785">
    <property type="entry name" value="Winged helix' DNA-binding domain"/>
    <property type="match status" value="1"/>
</dbReference>
<comment type="caution">
    <text evidence="7">The sequence shown here is derived from an EMBL/GenBank/DDBJ whole genome shotgun (WGS) entry which is preliminary data.</text>
</comment>
<sequence>MVRPDLDERHRRILKFVVESHVMRAEPVGSQYVRMAYHLSISPATIRNAMKRLEAEGLLDHPHTSAGRVPTETGYRYYVDSLIEPEPIAPATKRALDKALDRRAPAAEDLQGLATRVLAKSSGQLAMVAVRPWVELPIVQSLDLVALEEGVILLALGERGERVSSTTWRPSGGGDAATLRLAVRWIAERLPIRDPAACAAVARAAREEAPAPAAPLIVDALRRTCKLLETLRRPEVRIGGAENIASQPEFQSADRLRGLVALLAEPEPLTRALGAFTGTGGARVTIGRELGEGPMRACSLVGTGIASSRLHGSLGVLGPVRMPYPRLLSLVSYVGDRLADFA</sequence>
<comment type="similarity">
    <text evidence="5">Belongs to the HrcA family.</text>
</comment>
<evidence type="ECO:0000256" key="5">
    <source>
        <dbReference type="HAMAP-Rule" id="MF_00081"/>
    </source>
</evidence>
<dbReference type="AlphaFoldDB" id="A0A538TA39"/>
<evidence type="ECO:0000256" key="2">
    <source>
        <dbReference type="ARBA" id="ARBA00023015"/>
    </source>
</evidence>
<dbReference type="PIRSF" id="PIRSF005485">
    <property type="entry name" value="HrcA"/>
    <property type="match status" value="1"/>
</dbReference>
<dbReference type="InterPro" id="IPR029016">
    <property type="entry name" value="GAF-like_dom_sf"/>
</dbReference>
<dbReference type="NCBIfam" id="TIGR00331">
    <property type="entry name" value="hrcA"/>
    <property type="match status" value="1"/>
</dbReference>